<dbReference type="AlphaFoldDB" id="D2V3N5"/>
<keyword evidence="1" id="KW-0175">Coiled coil</keyword>
<keyword evidence="2" id="KW-0812">Transmembrane</keyword>
<protein>
    <submittedName>
        <fullName evidence="3">Predicted protein</fullName>
    </submittedName>
</protein>
<accession>D2V3N5</accession>
<organism evidence="4">
    <name type="scientific">Naegleria gruberi</name>
    <name type="common">Amoeba</name>
    <dbReference type="NCBI Taxonomy" id="5762"/>
    <lineage>
        <taxon>Eukaryota</taxon>
        <taxon>Discoba</taxon>
        <taxon>Heterolobosea</taxon>
        <taxon>Tetramitia</taxon>
        <taxon>Eutetramitia</taxon>
        <taxon>Vahlkampfiidae</taxon>
        <taxon>Naegleria</taxon>
    </lineage>
</organism>
<feature type="coiled-coil region" evidence="1">
    <location>
        <begin position="105"/>
        <end position="139"/>
    </location>
</feature>
<dbReference type="KEGG" id="ngr:NAEGRDRAFT_46430"/>
<keyword evidence="2" id="KW-0472">Membrane</keyword>
<gene>
    <name evidence="3" type="ORF">NAEGRDRAFT_46430</name>
</gene>
<keyword evidence="4" id="KW-1185">Reference proteome</keyword>
<name>D2V3N5_NAEGR</name>
<evidence type="ECO:0000313" key="3">
    <source>
        <dbReference type="EMBL" id="EFC48668.1"/>
    </source>
</evidence>
<keyword evidence="2" id="KW-1133">Transmembrane helix</keyword>
<reference evidence="3 4" key="1">
    <citation type="journal article" date="2010" name="Cell">
        <title>The genome of Naegleria gruberi illuminates early eukaryotic versatility.</title>
        <authorList>
            <person name="Fritz-Laylin L.K."/>
            <person name="Prochnik S.E."/>
            <person name="Ginger M.L."/>
            <person name="Dacks J.B."/>
            <person name="Carpenter M.L."/>
            <person name="Field M.C."/>
            <person name="Kuo A."/>
            <person name="Paredez A."/>
            <person name="Chapman J."/>
            <person name="Pham J."/>
            <person name="Shu S."/>
            <person name="Neupane R."/>
            <person name="Cipriano M."/>
            <person name="Mancuso J."/>
            <person name="Tu H."/>
            <person name="Salamov A."/>
            <person name="Lindquist E."/>
            <person name="Shapiro H."/>
            <person name="Lucas S."/>
            <person name="Grigoriev I.V."/>
            <person name="Cande W.Z."/>
            <person name="Fulton C."/>
            <person name="Rokhsar D.S."/>
            <person name="Dawson S.C."/>
        </authorList>
    </citation>
    <scope>NUCLEOTIDE SEQUENCE [LARGE SCALE GENOMIC DNA]</scope>
    <source>
        <strain evidence="3 4">NEG-M</strain>
    </source>
</reference>
<dbReference type="RefSeq" id="XP_002681412.1">
    <property type="nucleotide sequence ID" value="XM_002681366.1"/>
</dbReference>
<evidence type="ECO:0000313" key="4">
    <source>
        <dbReference type="Proteomes" id="UP000006671"/>
    </source>
</evidence>
<dbReference type="Proteomes" id="UP000006671">
    <property type="component" value="Unassembled WGS sequence"/>
</dbReference>
<dbReference type="EMBL" id="GG738850">
    <property type="protein sequence ID" value="EFC48668.1"/>
    <property type="molecule type" value="Genomic_DNA"/>
</dbReference>
<proteinExistence type="predicted"/>
<evidence type="ECO:0000256" key="1">
    <source>
        <dbReference type="SAM" id="Coils"/>
    </source>
</evidence>
<evidence type="ECO:0000256" key="2">
    <source>
        <dbReference type="SAM" id="Phobius"/>
    </source>
</evidence>
<sequence length="262" mass="30215">MAENTLVLCEEDYSLTKQQFAENEFEETNLNCEQKLDESDDDQYMAHSPNTKPTTETKLEDIAVGDVENSNHFRVKARSLSITSIVAVIIIMGLVFIRIENEKNTTHVNNLLEEARNEISKLKHDMKMTLEEKNNLKEQFYKVALQVLHLEQKEQESSVKLSSIQKQNEKIISTLEEQPKSDLINGSDLKRQLSAFQESIIKFEKIIEEKNEEIQNLNFEISKNSIAIEKLTDSNIGLKKEIVNLPQLSLKKEELIEENQGY</sequence>
<dbReference type="InParanoid" id="D2V3N5"/>
<dbReference type="GeneID" id="8852522"/>
<dbReference type="VEuPathDB" id="AmoebaDB:NAEGRDRAFT_46430"/>
<feature type="transmembrane region" description="Helical" evidence="2">
    <location>
        <begin position="80"/>
        <end position="99"/>
    </location>
</feature>